<proteinExistence type="inferred from homology"/>
<reference evidence="13 14" key="1">
    <citation type="submission" date="2020-05" db="EMBL/GenBank/DDBJ databases">
        <title>Comparative genomic analysis of denitrifying bacteria from Halomonas genus.</title>
        <authorList>
            <person name="Wang L."/>
            <person name="Shao Z."/>
        </authorList>
    </citation>
    <scope>NUCLEOTIDE SEQUENCE [LARGE SCALE GENOMIC DNA]</scope>
    <source>
        <strain evidence="13 14">A4</strain>
    </source>
</reference>
<evidence type="ECO:0000256" key="10">
    <source>
        <dbReference type="ARBA" id="ARBA00030775"/>
    </source>
</evidence>
<evidence type="ECO:0000256" key="4">
    <source>
        <dbReference type="ARBA" id="ARBA00022481"/>
    </source>
</evidence>
<dbReference type="SUPFAM" id="SSF54523">
    <property type="entry name" value="Pili subunits"/>
    <property type="match status" value="1"/>
</dbReference>
<evidence type="ECO:0000256" key="11">
    <source>
        <dbReference type="SAM" id="Phobius"/>
    </source>
</evidence>
<evidence type="ECO:0000256" key="5">
    <source>
        <dbReference type="ARBA" id="ARBA00022519"/>
    </source>
</evidence>
<organism evidence="13 14">
    <name type="scientific">Billgrantia campisalis</name>
    <dbReference type="NCBI Taxonomy" id="74661"/>
    <lineage>
        <taxon>Bacteria</taxon>
        <taxon>Pseudomonadati</taxon>
        <taxon>Pseudomonadota</taxon>
        <taxon>Gammaproteobacteria</taxon>
        <taxon>Oceanospirillales</taxon>
        <taxon>Halomonadaceae</taxon>
        <taxon>Billgrantia</taxon>
    </lineage>
</organism>
<dbReference type="PROSITE" id="PS00409">
    <property type="entry name" value="PROKAR_NTER_METHYL"/>
    <property type="match status" value="1"/>
</dbReference>
<evidence type="ECO:0000256" key="6">
    <source>
        <dbReference type="ARBA" id="ARBA00022692"/>
    </source>
</evidence>
<keyword evidence="6 11" id="KW-0812">Transmembrane</keyword>
<keyword evidence="14" id="KW-1185">Reference proteome</keyword>
<keyword evidence="7 11" id="KW-1133">Transmembrane helix</keyword>
<evidence type="ECO:0000313" key="13">
    <source>
        <dbReference type="EMBL" id="MCG6659488.1"/>
    </source>
</evidence>
<evidence type="ECO:0000256" key="2">
    <source>
        <dbReference type="ARBA" id="ARBA00021549"/>
    </source>
</evidence>
<sequence>MRHHGFTLIELLVTIAVMAIIATIAVPGFQSLVASNRLASSYNEVLSGLHLARSEAIKRRQEVSFEIMTSSPWEYRVYVTDDGSGNAIRTRQAGGSVITVSDGNVVEFNRLGRIVENSDCDGGCTLTVSHQGGDSRNIQISGFGRIGRGGS</sequence>
<dbReference type="NCBIfam" id="TIGR02532">
    <property type="entry name" value="IV_pilin_GFxxxE"/>
    <property type="match status" value="1"/>
</dbReference>
<dbReference type="InterPro" id="IPR045584">
    <property type="entry name" value="Pilin-like"/>
</dbReference>
<dbReference type="Pfam" id="PF07963">
    <property type="entry name" value="N_methyl"/>
    <property type="match status" value="1"/>
</dbReference>
<evidence type="ECO:0000259" key="12">
    <source>
        <dbReference type="Pfam" id="PF12019"/>
    </source>
</evidence>
<dbReference type="Gene3D" id="3.55.40.10">
    <property type="entry name" value="minor pseudopilin epsh domain"/>
    <property type="match status" value="1"/>
</dbReference>
<dbReference type="Proteomes" id="UP000814385">
    <property type="component" value="Unassembled WGS sequence"/>
</dbReference>
<evidence type="ECO:0000256" key="3">
    <source>
        <dbReference type="ARBA" id="ARBA00022475"/>
    </source>
</evidence>
<evidence type="ECO:0000256" key="9">
    <source>
        <dbReference type="ARBA" id="ARBA00025772"/>
    </source>
</evidence>
<dbReference type="InterPro" id="IPR022346">
    <property type="entry name" value="T2SS_GspH"/>
</dbReference>
<keyword evidence="3" id="KW-1003">Cell membrane</keyword>
<dbReference type="RefSeq" id="WP_238978625.1">
    <property type="nucleotide sequence ID" value="NZ_JABFUC010000016.1"/>
</dbReference>
<evidence type="ECO:0000256" key="7">
    <source>
        <dbReference type="ARBA" id="ARBA00022989"/>
    </source>
</evidence>
<dbReference type="Pfam" id="PF12019">
    <property type="entry name" value="GspH"/>
    <property type="match status" value="1"/>
</dbReference>
<comment type="subcellular location">
    <subcellularLocation>
        <location evidence="1">Cell inner membrane</location>
        <topology evidence="1">Single-pass membrane protein</topology>
    </subcellularLocation>
</comment>
<comment type="caution">
    <text evidence="13">The sequence shown here is derived from an EMBL/GenBank/DDBJ whole genome shotgun (WGS) entry which is preliminary data.</text>
</comment>
<evidence type="ECO:0000313" key="14">
    <source>
        <dbReference type="Proteomes" id="UP000814385"/>
    </source>
</evidence>
<feature type="domain" description="General secretion pathway GspH" evidence="12">
    <location>
        <begin position="43"/>
        <end position="142"/>
    </location>
</feature>
<comment type="similarity">
    <text evidence="9">Belongs to the GSP H family.</text>
</comment>
<dbReference type="InterPro" id="IPR012902">
    <property type="entry name" value="N_methyl_site"/>
</dbReference>
<gene>
    <name evidence="13" type="ORF">HOP52_17180</name>
</gene>
<keyword evidence="8 11" id="KW-0472">Membrane</keyword>
<protein>
    <recommendedName>
        <fullName evidence="2">Type II secretion system protein H</fullName>
    </recommendedName>
    <alternativeName>
        <fullName evidence="10">General secretion pathway protein H</fullName>
    </alternativeName>
</protein>
<accession>A0ABS9PCI9</accession>
<evidence type="ECO:0000256" key="8">
    <source>
        <dbReference type="ARBA" id="ARBA00023136"/>
    </source>
</evidence>
<keyword evidence="5" id="KW-0997">Cell inner membrane</keyword>
<keyword evidence="4" id="KW-0488">Methylation</keyword>
<evidence type="ECO:0000256" key="1">
    <source>
        <dbReference type="ARBA" id="ARBA00004377"/>
    </source>
</evidence>
<feature type="transmembrane region" description="Helical" evidence="11">
    <location>
        <begin position="6"/>
        <end position="29"/>
    </location>
</feature>
<name>A0ABS9PCI9_9GAMM</name>
<dbReference type="EMBL" id="JABFUC010000016">
    <property type="protein sequence ID" value="MCG6659488.1"/>
    <property type="molecule type" value="Genomic_DNA"/>
</dbReference>